<keyword evidence="1" id="KW-1133">Transmembrane helix</keyword>
<dbReference type="AlphaFoldDB" id="A0A1Q5Q3X7"/>
<name>A0A1Q5Q3X7_9ACTO</name>
<feature type="transmembrane region" description="Helical" evidence="1">
    <location>
        <begin position="21"/>
        <end position="45"/>
    </location>
</feature>
<accession>A0A1Q5Q3X7</accession>
<keyword evidence="1" id="KW-0472">Membrane</keyword>
<dbReference type="Proteomes" id="UP000185628">
    <property type="component" value="Unassembled WGS sequence"/>
</dbReference>
<evidence type="ECO:0000313" key="2">
    <source>
        <dbReference type="EMBL" id="OKL54538.1"/>
    </source>
</evidence>
<dbReference type="EMBL" id="MQVR01000013">
    <property type="protein sequence ID" value="OKL54538.1"/>
    <property type="molecule type" value="Genomic_DNA"/>
</dbReference>
<evidence type="ECO:0000313" key="3">
    <source>
        <dbReference type="Proteomes" id="UP000185628"/>
    </source>
</evidence>
<gene>
    <name evidence="2" type="ORF">BSZ39_03525</name>
</gene>
<protein>
    <submittedName>
        <fullName evidence="2">Uncharacterized protein</fullName>
    </submittedName>
</protein>
<dbReference type="OrthoDB" id="5063079at2"/>
<comment type="caution">
    <text evidence="2">The sequence shown here is derived from an EMBL/GenBank/DDBJ whole genome shotgun (WGS) entry which is preliminary data.</text>
</comment>
<keyword evidence="3" id="KW-1185">Reference proteome</keyword>
<proteinExistence type="predicted"/>
<keyword evidence="1" id="KW-0812">Transmembrane</keyword>
<organism evidence="2 3">
    <name type="scientific">Bowdeniella nasicola</name>
    <dbReference type="NCBI Taxonomy" id="208480"/>
    <lineage>
        <taxon>Bacteria</taxon>
        <taxon>Bacillati</taxon>
        <taxon>Actinomycetota</taxon>
        <taxon>Actinomycetes</taxon>
        <taxon>Actinomycetales</taxon>
        <taxon>Actinomycetaceae</taxon>
        <taxon>Bowdeniella</taxon>
    </lineage>
</organism>
<dbReference type="RefSeq" id="WP_073716011.1">
    <property type="nucleotide sequence ID" value="NZ_MQVR01000013.1"/>
</dbReference>
<reference evidence="3" key="1">
    <citation type="submission" date="2016-12" db="EMBL/GenBank/DDBJ databases">
        <authorList>
            <person name="Meng X."/>
        </authorList>
    </citation>
    <scope>NUCLEOTIDE SEQUENCE [LARGE SCALE GENOMIC DNA]</scope>
    <source>
        <strain evidence="3">DSM 19116</strain>
    </source>
</reference>
<evidence type="ECO:0000256" key="1">
    <source>
        <dbReference type="SAM" id="Phobius"/>
    </source>
</evidence>
<sequence>MSDTPSRTERLARLYGLLKDFLKPGNVVLAAMLIMIGVVAATGGWSKATQVAESEFPLIELDKDFTAGPFTLVFARAQHTATCPEHVFGGEHGCIVARLTATNTTDRLIEDSVFATHLLDSGMLEARDDGTKVATLLPHPSVNRVIDGLGQGAFQPGLATEVDVVWQLTKPLTSDDVDIIVKDAAKANSTLDGRSIYRLGSTLGRLPVEKG</sequence>